<accession>A0A251X5Q4</accession>
<dbReference type="SUPFAM" id="SSF69721">
    <property type="entry name" value="DsrC, the gamma subunit of dissimilatory sulfite reductase"/>
    <property type="match status" value="1"/>
</dbReference>
<keyword evidence="3" id="KW-0808">Transferase</keyword>
<dbReference type="AlphaFoldDB" id="A0A251X5Q4"/>
<evidence type="ECO:0000256" key="4">
    <source>
        <dbReference type="SAM" id="MobiDB-lite"/>
    </source>
</evidence>
<gene>
    <name evidence="6" type="ORF">TPSD3_01190</name>
    <name evidence="5" type="ORF">TPSD3_12520</name>
</gene>
<comment type="function">
    <text evidence="3">Part of a sulfur-relay system.</text>
</comment>
<dbReference type="GO" id="GO:0016740">
    <property type="term" value="F:transferase activity"/>
    <property type="evidence" value="ECO:0007669"/>
    <property type="project" value="UniProtKB-KW"/>
</dbReference>
<dbReference type="Gene3D" id="3.30.1420.10">
    <property type="match status" value="1"/>
</dbReference>
<sequence>MPYELNGKTIETDANGFLLNLDDWSEELAPIIAQAEDVPELTEKHWDVINYLRDQYINNGGNQPNMRNLVKAMKEVWDDSSLEAKALYALFPHNPDKEASKIGGLPDTKRKGGY</sequence>
<dbReference type="EMBL" id="MSLT01000002">
    <property type="protein sequence ID" value="OUD16048.1"/>
    <property type="molecule type" value="Genomic_DNA"/>
</dbReference>
<dbReference type="InterPro" id="IPR025526">
    <property type="entry name" value="DsrC-like_dom_sf"/>
</dbReference>
<reference evidence="5 7" key="1">
    <citation type="submission" date="2016-12" db="EMBL/GenBank/DDBJ databases">
        <title>Thioflexothrix psekupsii D3 genome sequencing and assembly.</title>
        <authorList>
            <person name="Fomenkov A."/>
            <person name="Vincze T."/>
            <person name="Grabovich M."/>
            <person name="Anton B.P."/>
            <person name="Dubinina G."/>
            <person name="Orlova M."/>
            <person name="Belousova E."/>
            <person name="Roberts R.J."/>
        </authorList>
    </citation>
    <scope>NUCLEOTIDE SEQUENCE [LARGE SCALE GENOMIC DNA]</scope>
    <source>
        <strain evidence="5">D3</strain>
    </source>
</reference>
<evidence type="ECO:0000313" key="5">
    <source>
        <dbReference type="EMBL" id="OUD12831.1"/>
    </source>
</evidence>
<proteinExistence type="inferred from homology"/>
<dbReference type="Proteomes" id="UP000194798">
    <property type="component" value="Unassembled WGS sequence"/>
</dbReference>
<dbReference type="GO" id="GO:0002143">
    <property type="term" value="P:tRNA wobble position uridine thiolation"/>
    <property type="evidence" value="ECO:0007669"/>
    <property type="project" value="TreeGrafter"/>
</dbReference>
<evidence type="ECO:0000256" key="1">
    <source>
        <dbReference type="ARBA" id="ARBA00004496"/>
    </source>
</evidence>
<dbReference type="OrthoDB" id="9786347at2"/>
<evidence type="ECO:0000256" key="3">
    <source>
        <dbReference type="PIRNR" id="PIRNR006223"/>
    </source>
</evidence>
<keyword evidence="2" id="KW-0963">Cytoplasm</keyword>
<dbReference type="InterPro" id="IPR042072">
    <property type="entry name" value="DsrC-like_C"/>
</dbReference>
<dbReference type="NCBIfam" id="TIGR03342">
    <property type="entry name" value="dsrC_tusE_dsvC"/>
    <property type="match status" value="1"/>
</dbReference>
<keyword evidence="7" id="KW-1185">Reference proteome</keyword>
<dbReference type="RefSeq" id="WP_086486773.1">
    <property type="nucleotide sequence ID" value="NZ_MSLT01000002.1"/>
</dbReference>
<dbReference type="EC" id="2.8.1.-" evidence="3"/>
<evidence type="ECO:0000313" key="7">
    <source>
        <dbReference type="Proteomes" id="UP000194798"/>
    </source>
</evidence>
<dbReference type="PANTHER" id="PTHR37010:SF1">
    <property type="entry name" value="SULFURTRANSFERASE TUSE"/>
    <property type="match status" value="1"/>
</dbReference>
<dbReference type="InterPro" id="IPR007453">
    <property type="entry name" value="DsrC/TusE"/>
</dbReference>
<evidence type="ECO:0000313" key="6">
    <source>
        <dbReference type="EMBL" id="OUD16048.1"/>
    </source>
</evidence>
<dbReference type="PIRSF" id="PIRSF006223">
    <property type="entry name" value="DsrC_TusE"/>
    <property type="match status" value="1"/>
</dbReference>
<dbReference type="GO" id="GO:0097163">
    <property type="term" value="F:sulfur carrier activity"/>
    <property type="evidence" value="ECO:0007669"/>
    <property type="project" value="TreeGrafter"/>
</dbReference>
<dbReference type="PANTHER" id="PTHR37010">
    <property type="entry name" value="SULFURTRANSFERASE TUSE"/>
    <property type="match status" value="1"/>
</dbReference>
<organism evidence="5 7">
    <name type="scientific">Thioflexithrix psekupsensis</name>
    <dbReference type="NCBI Taxonomy" id="1570016"/>
    <lineage>
        <taxon>Bacteria</taxon>
        <taxon>Pseudomonadati</taxon>
        <taxon>Pseudomonadota</taxon>
        <taxon>Gammaproteobacteria</taxon>
        <taxon>Thiotrichales</taxon>
        <taxon>Thioflexithrix</taxon>
    </lineage>
</organism>
<dbReference type="InterPro" id="IPR043163">
    <property type="entry name" value="DsrC-like_N"/>
</dbReference>
<dbReference type="Gene3D" id="1.10.10.370">
    <property type="entry name" value="DsrC-like protein, C-terminal domain"/>
    <property type="match status" value="1"/>
</dbReference>
<dbReference type="GO" id="GO:0005737">
    <property type="term" value="C:cytoplasm"/>
    <property type="evidence" value="ECO:0007669"/>
    <property type="project" value="UniProtKB-SubCell"/>
</dbReference>
<dbReference type="EMBL" id="MSLT01000020">
    <property type="protein sequence ID" value="OUD12831.1"/>
    <property type="molecule type" value="Genomic_DNA"/>
</dbReference>
<evidence type="ECO:0000256" key="2">
    <source>
        <dbReference type="ARBA" id="ARBA00022490"/>
    </source>
</evidence>
<comment type="similarity">
    <text evidence="3">Belongs to the dsrC/tusE family.</text>
</comment>
<feature type="region of interest" description="Disordered" evidence="4">
    <location>
        <begin position="94"/>
        <end position="114"/>
    </location>
</feature>
<dbReference type="Pfam" id="PF04358">
    <property type="entry name" value="DsrC"/>
    <property type="match status" value="1"/>
</dbReference>
<name>A0A251X5Q4_9GAMM</name>
<comment type="caution">
    <text evidence="5">The sequence shown here is derived from an EMBL/GenBank/DDBJ whole genome shotgun (WGS) entry which is preliminary data.</text>
</comment>
<protein>
    <recommendedName>
        <fullName evidence="3">Sulfurtransferase</fullName>
        <ecNumber evidence="3">2.8.1.-</ecNumber>
    </recommendedName>
</protein>
<comment type="subcellular location">
    <subcellularLocation>
        <location evidence="1">Cytoplasm</location>
    </subcellularLocation>
</comment>